<protein>
    <submittedName>
        <fullName evidence="2">Uncharacterized protein</fullName>
    </submittedName>
</protein>
<accession>A0A517XMI8</accession>
<dbReference type="Proteomes" id="UP000319576">
    <property type="component" value="Chromosome"/>
</dbReference>
<feature type="compositionally biased region" description="Pro residues" evidence="1">
    <location>
        <begin position="35"/>
        <end position="59"/>
    </location>
</feature>
<evidence type="ECO:0000313" key="3">
    <source>
        <dbReference type="Proteomes" id="UP000319576"/>
    </source>
</evidence>
<organism evidence="2 3">
    <name type="scientific">Urbifossiella limnaea</name>
    <dbReference type="NCBI Taxonomy" id="2528023"/>
    <lineage>
        <taxon>Bacteria</taxon>
        <taxon>Pseudomonadati</taxon>
        <taxon>Planctomycetota</taxon>
        <taxon>Planctomycetia</taxon>
        <taxon>Gemmatales</taxon>
        <taxon>Gemmataceae</taxon>
        <taxon>Urbifossiella</taxon>
    </lineage>
</organism>
<evidence type="ECO:0000313" key="2">
    <source>
        <dbReference type="EMBL" id="QDU18730.1"/>
    </source>
</evidence>
<name>A0A517XMI8_9BACT</name>
<evidence type="ECO:0000256" key="1">
    <source>
        <dbReference type="SAM" id="MobiDB-lite"/>
    </source>
</evidence>
<feature type="region of interest" description="Disordered" evidence="1">
    <location>
        <begin position="34"/>
        <end position="76"/>
    </location>
</feature>
<proteinExistence type="predicted"/>
<dbReference type="AlphaFoldDB" id="A0A517XMI8"/>
<keyword evidence="3" id="KW-1185">Reference proteome</keyword>
<dbReference type="EMBL" id="CP036273">
    <property type="protein sequence ID" value="QDU18730.1"/>
    <property type="molecule type" value="Genomic_DNA"/>
</dbReference>
<sequence length="76" mass="7362">MTAVVGVLAAGFGCKHVGGKCDCGAHPGDAVITGPTPPYPTAPAPGMPTTTPPSIPPANSPTKSAPGTLPMPMPKS</sequence>
<dbReference type="KEGG" id="uli:ETAA1_06250"/>
<reference evidence="2 3" key="1">
    <citation type="submission" date="2019-02" db="EMBL/GenBank/DDBJ databases">
        <title>Deep-cultivation of Planctomycetes and their phenomic and genomic characterization uncovers novel biology.</title>
        <authorList>
            <person name="Wiegand S."/>
            <person name="Jogler M."/>
            <person name="Boedeker C."/>
            <person name="Pinto D."/>
            <person name="Vollmers J."/>
            <person name="Rivas-Marin E."/>
            <person name="Kohn T."/>
            <person name="Peeters S.H."/>
            <person name="Heuer A."/>
            <person name="Rast P."/>
            <person name="Oberbeckmann S."/>
            <person name="Bunk B."/>
            <person name="Jeske O."/>
            <person name="Meyerdierks A."/>
            <person name="Storesund J.E."/>
            <person name="Kallscheuer N."/>
            <person name="Luecker S."/>
            <person name="Lage O.M."/>
            <person name="Pohl T."/>
            <person name="Merkel B.J."/>
            <person name="Hornburger P."/>
            <person name="Mueller R.-W."/>
            <person name="Bruemmer F."/>
            <person name="Labrenz M."/>
            <person name="Spormann A.M."/>
            <person name="Op den Camp H."/>
            <person name="Overmann J."/>
            <person name="Amann R."/>
            <person name="Jetten M.S.M."/>
            <person name="Mascher T."/>
            <person name="Medema M.H."/>
            <person name="Devos D.P."/>
            <person name="Kaster A.-K."/>
            <person name="Ovreas L."/>
            <person name="Rohde M."/>
            <person name="Galperin M.Y."/>
            <person name="Jogler C."/>
        </authorList>
    </citation>
    <scope>NUCLEOTIDE SEQUENCE [LARGE SCALE GENOMIC DNA]</scope>
    <source>
        <strain evidence="2 3">ETA_A1</strain>
    </source>
</reference>
<gene>
    <name evidence="2" type="ORF">ETAA1_06250</name>
</gene>